<dbReference type="SUPFAM" id="SSF54001">
    <property type="entry name" value="Cysteine proteinases"/>
    <property type="match status" value="1"/>
</dbReference>
<dbReference type="GO" id="GO:0006508">
    <property type="term" value="P:proteolysis"/>
    <property type="evidence" value="ECO:0007669"/>
    <property type="project" value="UniProtKB-KW"/>
</dbReference>
<feature type="compositionally biased region" description="Polar residues" evidence="7">
    <location>
        <begin position="962"/>
        <end position="971"/>
    </location>
</feature>
<feature type="transmembrane region" description="Helical" evidence="8">
    <location>
        <begin position="93"/>
        <end position="112"/>
    </location>
</feature>
<evidence type="ECO:0000256" key="8">
    <source>
        <dbReference type="SAM" id="Phobius"/>
    </source>
</evidence>
<dbReference type="InterPro" id="IPR052062">
    <property type="entry name" value="Murein_DD/LD_carboxypeptidase"/>
</dbReference>
<dbReference type="GO" id="GO:0008234">
    <property type="term" value="F:cysteine-type peptidase activity"/>
    <property type="evidence" value="ECO:0007669"/>
    <property type="project" value="UniProtKB-KW"/>
</dbReference>
<evidence type="ECO:0000256" key="6">
    <source>
        <dbReference type="SAM" id="Coils"/>
    </source>
</evidence>
<feature type="region of interest" description="Disordered" evidence="7">
    <location>
        <begin position="935"/>
        <end position="971"/>
    </location>
</feature>
<protein>
    <recommendedName>
        <fullName evidence="9">NlpC/P60 domain-containing protein</fullName>
    </recommendedName>
</protein>
<keyword evidence="3" id="KW-0732">Signal</keyword>
<keyword evidence="8" id="KW-0472">Membrane</keyword>
<evidence type="ECO:0000256" key="3">
    <source>
        <dbReference type="ARBA" id="ARBA00022729"/>
    </source>
</evidence>
<proteinExistence type="inferred from homology"/>
<keyword evidence="2" id="KW-0645">Protease</keyword>
<dbReference type="PROSITE" id="PS51935">
    <property type="entry name" value="NLPC_P60"/>
    <property type="match status" value="1"/>
</dbReference>
<feature type="compositionally biased region" description="Low complexity" evidence="7">
    <location>
        <begin position="941"/>
        <end position="961"/>
    </location>
</feature>
<dbReference type="PANTHER" id="PTHR47360">
    <property type="entry name" value="MUREIN DD-ENDOPEPTIDASE MEPS/MUREIN LD-CARBOXYPEPTIDASE"/>
    <property type="match status" value="1"/>
</dbReference>
<evidence type="ECO:0000256" key="5">
    <source>
        <dbReference type="ARBA" id="ARBA00022807"/>
    </source>
</evidence>
<feature type="domain" description="NlpC/P60" evidence="9">
    <location>
        <begin position="803"/>
        <end position="936"/>
    </location>
</feature>
<dbReference type="InterPro" id="IPR000064">
    <property type="entry name" value="NLP_P60_dom"/>
</dbReference>
<feature type="coiled-coil region" evidence="6">
    <location>
        <begin position="1313"/>
        <end position="1389"/>
    </location>
</feature>
<feature type="transmembrane region" description="Helical" evidence="8">
    <location>
        <begin position="59"/>
        <end position="81"/>
    </location>
</feature>
<keyword evidence="6" id="KW-0175">Coiled coil</keyword>
<keyword evidence="8" id="KW-1133">Transmembrane helix</keyword>
<keyword evidence="4" id="KW-0378">Hydrolase</keyword>
<dbReference type="EMBL" id="QKWW01000006">
    <property type="protein sequence ID" value="PZT57505.1"/>
    <property type="molecule type" value="Genomic_DNA"/>
</dbReference>
<dbReference type="InterPro" id="IPR038765">
    <property type="entry name" value="Papain-like_cys_pep_sf"/>
</dbReference>
<keyword evidence="8" id="KW-0812">Transmembrane</keyword>
<keyword evidence="5" id="KW-0788">Thiol protease</keyword>
<evidence type="ECO:0000313" key="10">
    <source>
        <dbReference type="EMBL" id="PZT57505.1"/>
    </source>
</evidence>
<reference evidence="10 11" key="1">
    <citation type="submission" date="2018-06" db="EMBL/GenBank/DDBJ databases">
        <title>Isolation of heavy metals resistant Paenibacillus silvae NC2 from Gold-Copper mine in ZiJin, China.</title>
        <authorList>
            <person name="Xu J."/>
            <person name="Mazhar H.S."/>
            <person name="Rensing C."/>
        </authorList>
    </citation>
    <scope>NUCLEOTIDE SEQUENCE [LARGE SCALE GENOMIC DNA]</scope>
    <source>
        <strain evidence="10 11">NC2</strain>
    </source>
</reference>
<evidence type="ECO:0000256" key="7">
    <source>
        <dbReference type="SAM" id="MobiDB-lite"/>
    </source>
</evidence>
<feature type="coiled-coil region" evidence="6">
    <location>
        <begin position="275"/>
        <end position="331"/>
    </location>
</feature>
<feature type="coiled-coil region" evidence="6">
    <location>
        <begin position="1213"/>
        <end position="1266"/>
    </location>
</feature>
<feature type="coiled-coil region" evidence="6">
    <location>
        <begin position="1514"/>
        <end position="1541"/>
    </location>
</feature>
<evidence type="ECO:0000256" key="2">
    <source>
        <dbReference type="ARBA" id="ARBA00022670"/>
    </source>
</evidence>
<evidence type="ECO:0000313" key="11">
    <source>
        <dbReference type="Proteomes" id="UP000249204"/>
    </source>
</evidence>
<accession>A0A2W6NP04</accession>
<dbReference type="PANTHER" id="PTHR47360:SF1">
    <property type="entry name" value="ENDOPEPTIDASE NLPC-RELATED"/>
    <property type="match status" value="1"/>
</dbReference>
<comment type="similarity">
    <text evidence="1">Belongs to the peptidase C40 family.</text>
</comment>
<feature type="coiled-coil region" evidence="6">
    <location>
        <begin position="715"/>
        <end position="767"/>
    </location>
</feature>
<evidence type="ECO:0000259" key="9">
    <source>
        <dbReference type="PROSITE" id="PS51935"/>
    </source>
</evidence>
<dbReference type="Gene3D" id="3.90.1720.10">
    <property type="entry name" value="endopeptidase domain like (from Nostoc punctiforme)"/>
    <property type="match status" value="1"/>
</dbReference>
<dbReference type="Pfam" id="PF00877">
    <property type="entry name" value="NLPC_P60"/>
    <property type="match status" value="1"/>
</dbReference>
<feature type="transmembrane region" description="Helical" evidence="8">
    <location>
        <begin position="166"/>
        <end position="188"/>
    </location>
</feature>
<feature type="compositionally biased region" description="Low complexity" evidence="7">
    <location>
        <begin position="1471"/>
        <end position="1483"/>
    </location>
</feature>
<evidence type="ECO:0000256" key="4">
    <source>
        <dbReference type="ARBA" id="ARBA00022801"/>
    </source>
</evidence>
<feature type="region of interest" description="Disordered" evidence="7">
    <location>
        <begin position="1456"/>
        <end position="1483"/>
    </location>
</feature>
<dbReference type="Proteomes" id="UP000249204">
    <property type="component" value="Unassembled WGS sequence"/>
</dbReference>
<organism evidence="10 11">
    <name type="scientific">Paenibacillus silvae</name>
    <dbReference type="NCBI Taxonomy" id="1325358"/>
    <lineage>
        <taxon>Bacteria</taxon>
        <taxon>Bacillati</taxon>
        <taxon>Bacillota</taxon>
        <taxon>Bacilli</taxon>
        <taxon>Bacillales</taxon>
        <taxon>Paenibacillaceae</taxon>
        <taxon>Paenibacillus</taxon>
    </lineage>
</organism>
<comment type="caution">
    <text evidence="10">The sequence shown here is derived from an EMBL/GenBank/DDBJ whole genome shotgun (WGS) entry which is preliminary data.</text>
</comment>
<feature type="region of interest" description="Disordered" evidence="7">
    <location>
        <begin position="779"/>
        <end position="803"/>
    </location>
</feature>
<sequence length="1667" mass="185924">MRYQLTRFLSLMQNYNISVQATETALHSQGSATRENEKYMQSLEARIQKMKTAWETMSLSFGDAIISDSIITLTSLLANLLNGVAGVVDKVGALPVIFGVASVALMGLHLGFRMLIVEMTKTIASLFGITIQTSTASAGLNKFSLSTVASKLSLMGLSGAASIAKVALRGLLIATGVGVAFAALGWAIEGIVSLFSDATQATEDFTDKTEALNEKQYDLANLKNLQGEYDELTKKTALNFEEKTRLAQIEGELSTKYGITIQGIDGQTTSITANNEAIKAALELKEAEMKIERDRAELDYAASALDIESNISKYKEKLALQEESKRIAQEEYDLRAQALSETKPTDRAYDANSRGYQNAAKALEKEQKAYDETLVKLEQYTNKKGLALKAAGENYVDEQERNNVKIYGLTRKLIDIYADTAAKSKVPLSELRNNISDVFNAAQNGNISTTEQAANLLERFPGIGTLSAKAINALSGAISQVNYRPVAEGIDDITDATDALGESADQTSQKTSDMSKKLDELSTWATKSKEEVEILNKAQSELAKKNTLSADTIKKMNEKYGDFIKITGLSKDKILEFIKAKKEEKTEFIKAEIKKTELAIEASMKRIATIELEMSARQKLIDQMKEDYSDIAGQDTLEDLKTESRMGAMRSAGGKQADLTYEKEKLAELTATLQTWKSIGSDTNQMIENGNKATQDATKSNDKSNQSYTETNEILTETQKKLLNLADAIKKVQNERSMMVKGSKQYIDSLKEEKKLVEQQIATQEKALKNPSELVSTKIKTTTTSTDSDSSSSSSSLSSTASGTKLDNMISNALELQGQFKYKQISGKFDGTFDQFKKRALSDCSQFVQEMFDEFLDINLPRTAAEQSKQGTAIDKKDLQKGDLVFFETIKGKQASHVGIYTGNGKFIQMGDSGLKEQDINNSYWSPRYRSARRINGVGESSSPSTPTSNSSATKTKTTSSDGKTVTETTKATQKELDDAVRNTKLDISSAKTQAYQLGLDIVDAIIAGTDNQISKLQAKRDLSSNKQSQFTQDSAEWRKEEMAQSSFLQQEQKLIEQQNKDIRQQLMEQKITQGEYDAKIAENSAKWWDYQSQINEKRKNVFDSQLSAYDKQIKTDDDSLAISEAKLKLMTEGTAEYTRELQSQIPVLEHKSAVLTKEIEYTKSLIANNKNNAVMTAYYNERLQELNLSLLDSNSALADVNKTLKDMRESAVDTIIEDYKKAIETRRDLELEALDQVREKEDKRHDEAVKNIDDEQKQFENYINARLKAFDRENASTDYTEELTKKMDERQKIQDRINVLSADTSMAGKAKRKELEDQLVTIDEEIRKYQRDRERELVKQGLQDQLDDNKNYNDKIKDEEDKLHDDTIKKYDDEKKAIERKYKDILENQKHFYDLKKGLMSNDATVVTATLGIINGEYDKLFANIKDHTFETSQAMQNMITDVQTSLENLNKFRAGDYTPTEAGSGGSGNNTPSGSSSATGTIKGTMAARQAWTEYLSNKQQAESFKEEMKKLEKGSTQYKGYEQQFNQLKSKNDQLRSVYGFPDGSYKDLVSQKIFSAETGGMTPAGIGSEGKFLLAHEKELVLNKSDTSNVLKIVNVARDMFEKFKSGINLSAFTPKNNNTPSSTDNSVHIDKVEIHTTDKDTGTSLLNKLENAVNKQMKLRTI</sequence>
<name>A0A2W6NP04_9BACL</name>
<gene>
    <name evidence="10" type="ORF">DN757_02295</name>
</gene>
<evidence type="ECO:0000256" key="1">
    <source>
        <dbReference type="ARBA" id="ARBA00007074"/>
    </source>
</evidence>